<dbReference type="PANTHER" id="PTHR48111:SF1">
    <property type="entry name" value="TWO-COMPONENT RESPONSE REGULATOR ORR33"/>
    <property type="match status" value="1"/>
</dbReference>
<dbReference type="RefSeq" id="WP_075494474.1">
    <property type="nucleotide sequence ID" value="NZ_CP053844.1"/>
</dbReference>
<keyword evidence="11" id="KW-1185">Reference proteome</keyword>
<dbReference type="SMART" id="SM00448">
    <property type="entry name" value="REC"/>
    <property type="match status" value="1"/>
</dbReference>
<keyword evidence="1 6" id="KW-0597">Phosphoprotein</keyword>
<keyword evidence="2" id="KW-0902">Two-component regulatory system</keyword>
<evidence type="ECO:0000256" key="5">
    <source>
        <dbReference type="ARBA" id="ARBA00023163"/>
    </source>
</evidence>
<dbReference type="InterPro" id="IPR001789">
    <property type="entry name" value="Sig_transdc_resp-reg_receiver"/>
</dbReference>
<evidence type="ECO:0000256" key="1">
    <source>
        <dbReference type="ARBA" id="ARBA00022553"/>
    </source>
</evidence>
<evidence type="ECO:0000256" key="3">
    <source>
        <dbReference type="ARBA" id="ARBA00023015"/>
    </source>
</evidence>
<organism evidence="10 11">
    <name type="scientific">Campylobacter geochelonis</name>
    <dbReference type="NCBI Taxonomy" id="1780362"/>
    <lineage>
        <taxon>Bacteria</taxon>
        <taxon>Pseudomonadati</taxon>
        <taxon>Campylobacterota</taxon>
        <taxon>Epsilonproteobacteria</taxon>
        <taxon>Campylobacterales</taxon>
        <taxon>Campylobacteraceae</taxon>
        <taxon>Campylobacter</taxon>
    </lineage>
</organism>
<keyword evidence="5" id="KW-0804">Transcription</keyword>
<dbReference type="Pfam" id="PF00072">
    <property type="entry name" value="Response_reg"/>
    <property type="match status" value="1"/>
</dbReference>
<dbReference type="Gene3D" id="1.10.10.10">
    <property type="entry name" value="Winged helix-like DNA-binding domain superfamily/Winged helix DNA-binding domain"/>
    <property type="match status" value="1"/>
</dbReference>
<dbReference type="SUPFAM" id="SSF52172">
    <property type="entry name" value="CheY-like"/>
    <property type="match status" value="1"/>
</dbReference>
<evidence type="ECO:0000313" key="10">
    <source>
        <dbReference type="EMBL" id="CZE48430.1"/>
    </source>
</evidence>
<dbReference type="SMART" id="SM00862">
    <property type="entry name" value="Trans_reg_C"/>
    <property type="match status" value="1"/>
</dbReference>
<dbReference type="PROSITE" id="PS51755">
    <property type="entry name" value="OMPR_PHOB"/>
    <property type="match status" value="1"/>
</dbReference>
<protein>
    <submittedName>
        <fullName evidence="10">Two component transcriptional regulator</fullName>
    </submittedName>
</protein>
<proteinExistence type="predicted"/>
<dbReference type="GO" id="GO:0005829">
    <property type="term" value="C:cytosol"/>
    <property type="evidence" value="ECO:0007669"/>
    <property type="project" value="TreeGrafter"/>
</dbReference>
<evidence type="ECO:0000256" key="7">
    <source>
        <dbReference type="PROSITE-ProRule" id="PRU01091"/>
    </source>
</evidence>
<dbReference type="AlphaFoldDB" id="A0A128ER18"/>
<reference evidence="10 11" key="1">
    <citation type="submission" date="2016-02" db="EMBL/GenBank/DDBJ databases">
        <authorList>
            <consortium name="Pathogen Informatics"/>
        </authorList>
    </citation>
    <scope>NUCLEOTIDE SEQUENCE [LARGE SCALE GENOMIC DNA]</scope>
    <source>
        <strain evidence="10 11">RC20</strain>
    </source>
</reference>
<dbReference type="PANTHER" id="PTHR48111">
    <property type="entry name" value="REGULATOR OF RPOS"/>
    <property type="match status" value="1"/>
</dbReference>
<keyword evidence="3" id="KW-0805">Transcription regulation</keyword>
<dbReference type="EMBL" id="FIZP01000007">
    <property type="protein sequence ID" value="CZE48430.1"/>
    <property type="molecule type" value="Genomic_DNA"/>
</dbReference>
<dbReference type="Pfam" id="PF00486">
    <property type="entry name" value="Trans_reg_C"/>
    <property type="match status" value="1"/>
</dbReference>
<dbReference type="InterPro" id="IPR036388">
    <property type="entry name" value="WH-like_DNA-bd_sf"/>
</dbReference>
<sequence>MKILLLEDDHSYRVSIKDFLELLEYEVDDFEDGKSAMDAILDNNYDLLLLDVRTPKMSGYEVVNLTRKEGIEVPIILVTSLTDIEDLSKGYELGCNDYIRKPFALKELKYRITQAINNFSFKTSKKVVNLACGFEFCIDKNELKFKDEAIKLTKIELEIILFLIKRQGSFASTNEIISELWSDEFITEADFRMHIKRIRDKTDKNLIINSRGLGYKIEKY</sequence>
<dbReference type="CDD" id="cd00383">
    <property type="entry name" value="trans_reg_C"/>
    <property type="match status" value="1"/>
</dbReference>
<dbReference type="OrthoDB" id="8912111at2"/>
<feature type="domain" description="Response regulatory" evidence="8">
    <location>
        <begin position="2"/>
        <end position="116"/>
    </location>
</feature>
<keyword evidence="4 7" id="KW-0238">DNA-binding</keyword>
<evidence type="ECO:0000256" key="2">
    <source>
        <dbReference type="ARBA" id="ARBA00023012"/>
    </source>
</evidence>
<evidence type="ECO:0000259" key="8">
    <source>
        <dbReference type="PROSITE" id="PS50110"/>
    </source>
</evidence>
<dbReference type="InterPro" id="IPR001867">
    <property type="entry name" value="OmpR/PhoB-type_DNA-bd"/>
</dbReference>
<evidence type="ECO:0000313" key="11">
    <source>
        <dbReference type="Proteomes" id="UP000069632"/>
    </source>
</evidence>
<dbReference type="GO" id="GO:0032993">
    <property type="term" value="C:protein-DNA complex"/>
    <property type="evidence" value="ECO:0007669"/>
    <property type="project" value="TreeGrafter"/>
</dbReference>
<evidence type="ECO:0000256" key="6">
    <source>
        <dbReference type="PROSITE-ProRule" id="PRU00169"/>
    </source>
</evidence>
<dbReference type="GO" id="GO:0006355">
    <property type="term" value="P:regulation of DNA-templated transcription"/>
    <property type="evidence" value="ECO:0007669"/>
    <property type="project" value="InterPro"/>
</dbReference>
<dbReference type="PROSITE" id="PS50110">
    <property type="entry name" value="RESPONSE_REGULATORY"/>
    <property type="match status" value="1"/>
</dbReference>
<feature type="modified residue" description="4-aspartylphosphate" evidence="6">
    <location>
        <position position="51"/>
    </location>
</feature>
<feature type="domain" description="OmpR/PhoB-type" evidence="9">
    <location>
        <begin position="125"/>
        <end position="219"/>
    </location>
</feature>
<gene>
    <name evidence="10" type="primary">copR_2</name>
    <name evidence="10" type="ORF">ERS672216_01414</name>
</gene>
<dbReference type="InterPro" id="IPR016032">
    <property type="entry name" value="Sig_transdc_resp-reg_C-effctor"/>
</dbReference>
<name>A0A128ER18_9BACT</name>
<dbReference type="SUPFAM" id="SSF46894">
    <property type="entry name" value="C-terminal effector domain of the bipartite response regulators"/>
    <property type="match status" value="1"/>
</dbReference>
<evidence type="ECO:0000256" key="4">
    <source>
        <dbReference type="ARBA" id="ARBA00023125"/>
    </source>
</evidence>
<dbReference type="InterPro" id="IPR039420">
    <property type="entry name" value="WalR-like"/>
</dbReference>
<dbReference type="Gene3D" id="3.40.50.2300">
    <property type="match status" value="1"/>
</dbReference>
<accession>A0A128ER18</accession>
<dbReference type="GO" id="GO:0000976">
    <property type="term" value="F:transcription cis-regulatory region binding"/>
    <property type="evidence" value="ECO:0007669"/>
    <property type="project" value="TreeGrafter"/>
</dbReference>
<evidence type="ECO:0000259" key="9">
    <source>
        <dbReference type="PROSITE" id="PS51755"/>
    </source>
</evidence>
<dbReference type="Proteomes" id="UP000069632">
    <property type="component" value="Unassembled WGS sequence"/>
</dbReference>
<feature type="DNA-binding region" description="OmpR/PhoB-type" evidence="7">
    <location>
        <begin position="125"/>
        <end position="219"/>
    </location>
</feature>
<dbReference type="GO" id="GO:0000156">
    <property type="term" value="F:phosphorelay response regulator activity"/>
    <property type="evidence" value="ECO:0007669"/>
    <property type="project" value="TreeGrafter"/>
</dbReference>
<dbReference type="InterPro" id="IPR011006">
    <property type="entry name" value="CheY-like_superfamily"/>
</dbReference>